<feature type="chain" id="PRO_5019418024" evidence="2">
    <location>
        <begin position="27"/>
        <end position="199"/>
    </location>
</feature>
<keyword evidence="1" id="KW-1133">Transmembrane helix</keyword>
<evidence type="ECO:0000313" key="4">
    <source>
        <dbReference type="Proteomes" id="UP000276103"/>
    </source>
</evidence>
<comment type="caution">
    <text evidence="3">The sequence shown here is derived from an EMBL/GenBank/DDBJ whole genome shotgun (WGS) entry which is preliminary data.</text>
</comment>
<feature type="transmembrane region" description="Helical" evidence="1">
    <location>
        <begin position="173"/>
        <end position="193"/>
    </location>
</feature>
<dbReference type="Proteomes" id="UP000276103">
    <property type="component" value="Unassembled WGS sequence"/>
</dbReference>
<dbReference type="OrthoDB" id="509850at2"/>
<accession>A0A433UL69</accession>
<sequence length="199" mass="21713">MLHPSTINKTLSYTLFFALFVTPATAHNIQVSGDVAGTWHIEPYHTPKAGEYAKAWVALTRKGGKILPLEQANCQMAVYLQPRKPADLPVLQPTVKAISVEKYQGIPGADIVFPNTGIYQLELNCTPKTEGNFQSFQMKYQVTVASGVNAPSPSSKKLTQSEKTATSTTKQEWNIPAIASAVFLGLGILGILIRRSVKR</sequence>
<keyword evidence="2" id="KW-0732">Signal</keyword>
<organism evidence="3 4">
    <name type="scientific">Trichormus variabilis SAG 1403-4b</name>
    <dbReference type="NCBI Taxonomy" id="447716"/>
    <lineage>
        <taxon>Bacteria</taxon>
        <taxon>Bacillati</taxon>
        <taxon>Cyanobacteriota</taxon>
        <taxon>Cyanophyceae</taxon>
        <taxon>Nostocales</taxon>
        <taxon>Nostocaceae</taxon>
        <taxon>Trichormus</taxon>
    </lineage>
</organism>
<evidence type="ECO:0000256" key="1">
    <source>
        <dbReference type="SAM" id="Phobius"/>
    </source>
</evidence>
<keyword evidence="1" id="KW-0812">Transmembrane</keyword>
<feature type="signal peptide" evidence="2">
    <location>
        <begin position="1"/>
        <end position="26"/>
    </location>
</feature>
<dbReference type="EMBL" id="RSCM01000013">
    <property type="protein sequence ID" value="RUS94611.1"/>
    <property type="molecule type" value="Genomic_DNA"/>
</dbReference>
<protein>
    <submittedName>
        <fullName evidence="3">Uncharacterized protein</fullName>
    </submittedName>
</protein>
<reference evidence="3 4" key="1">
    <citation type="journal article" date="2019" name="Genome Biol. Evol.">
        <title>Day and night: Metabolic profiles and evolutionary relationships of six axenic non-marine cyanobacteria.</title>
        <authorList>
            <person name="Will S.E."/>
            <person name="Henke P."/>
            <person name="Boedeker C."/>
            <person name="Huang S."/>
            <person name="Brinkmann H."/>
            <person name="Rohde M."/>
            <person name="Jarek M."/>
            <person name="Friedl T."/>
            <person name="Seufert S."/>
            <person name="Schumacher M."/>
            <person name="Overmann J."/>
            <person name="Neumann-Schaal M."/>
            <person name="Petersen J."/>
        </authorList>
    </citation>
    <scope>NUCLEOTIDE SEQUENCE [LARGE SCALE GENOMIC DNA]</scope>
    <source>
        <strain evidence="3 4">SAG 1403-4b</strain>
    </source>
</reference>
<evidence type="ECO:0000313" key="3">
    <source>
        <dbReference type="EMBL" id="RUS94611.1"/>
    </source>
</evidence>
<dbReference type="RefSeq" id="WP_127055585.1">
    <property type="nucleotide sequence ID" value="NZ_RSCM01000013.1"/>
</dbReference>
<gene>
    <name evidence="3" type="ORF">DSM107003_37400</name>
</gene>
<name>A0A433UL69_ANAVA</name>
<dbReference type="AlphaFoldDB" id="A0A433UL69"/>
<proteinExistence type="predicted"/>
<keyword evidence="1" id="KW-0472">Membrane</keyword>
<keyword evidence="4" id="KW-1185">Reference proteome</keyword>
<evidence type="ECO:0000256" key="2">
    <source>
        <dbReference type="SAM" id="SignalP"/>
    </source>
</evidence>